<dbReference type="GO" id="GO:0016301">
    <property type="term" value="F:kinase activity"/>
    <property type="evidence" value="ECO:0007669"/>
    <property type="project" value="UniProtKB-KW"/>
</dbReference>
<dbReference type="AlphaFoldDB" id="A0A146KJR2"/>
<dbReference type="InterPro" id="IPR027417">
    <property type="entry name" value="P-loop_NTPase"/>
</dbReference>
<sequence>NRCYLIHLMCDDDICYKRLFNRHSERKAETELIIRQRMKNFYEETVKVIQQFKENGRLIEVDSSRRINMFLNLQYYLKAEIN</sequence>
<evidence type="ECO:0000313" key="1">
    <source>
        <dbReference type="EMBL" id="JAP95696.1"/>
    </source>
</evidence>
<dbReference type="Gene3D" id="3.40.50.300">
    <property type="entry name" value="P-loop containing nucleotide triphosphate hydrolases"/>
    <property type="match status" value="1"/>
</dbReference>
<gene>
    <name evidence="1" type="ORF">TPC1_11221</name>
</gene>
<organism evidence="1">
    <name type="scientific">Trepomonas sp. PC1</name>
    <dbReference type="NCBI Taxonomy" id="1076344"/>
    <lineage>
        <taxon>Eukaryota</taxon>
        <taxon>Metamonada</taxon>
        <taxon>Diplomonadida</taxon>
        <taxon>Hexamitidae</taxon>
        <taxon>Hexamitinae</taxon>
        <taxon>Trepomonas</taxon>
    </lineage>
</organism>
<dbReference type="EMBL" id="GDID01000910">
    <property type="protein sequence ID" value="JAP95696.1"/>
    <property type="molecule type" value="Transcribed_RNA"/>
</dbReference>
<feature type="non-terminal residue" evidence="1">
    <location>
        <position position="1"/>
    </location>
</feature>
<keyword evidence="1" id="KW-0418">Kinase</keyword>
<name>A0A146KJR2_9EUKA</name>
<dbReference type="SUPFAM" id="SSF52540">
    <property type="entry name" value="P-loop containing nucleoside triphosphate hydrolases"/>
    <property type="match status" value="1"/>
</dbReference>
<reference evidence="1" key="1">
    <citation type="submission" date="2015-07" db="EMBL/GenBank/DDBJ databases">
        <title>Adaptation to a free-living lifestyle via gene acquisitions in the diplomonad Trepomonas sp. PC1.</title>
        <authorList>
            <person name="Xu F."/>
            <person name="Jerlstrom-Hultqvist J."/>
            <person name="Kolisko M."/>
            <person name="Simpson A.G.B."/>
            <person name="Roger A.J."/>
            <person name="Svard S.G."/>
            <person name="Andersson J.O."/>
        </authorList>
    </citation>
    <scope>NUCLEOTIDE SEQUENCE</scope>
    <source>
        <strain evidence="1">PC1</strain>
    </source>
</reference>
<protein>
    <submittedName>
        <fullName evidence="1">Adenylate kinase 4 (CMP-UMP kinase)</fullName>
    </submittedName>
</protein>
<keyword evidence="1" id="KW-0808">Transferase</keyword>
<proteinExistence type="predicted"/>
<accession>A0A146KJR2</accession>